<dbReference type="SUPFAM" id="SSF52172">
    <property type="entry name" value="CheY-like"/>
    <property type="match status" value="1"/>
</dbReference>
<keyword evidence="5" id="KW-0238">DNA-binding</keyword>
<dbReference type="InterPro" id="IPR011006">
    <property type="entry name" value="CheY-like_superfamily"/>
</dbReference>
<dbReference type="PANTHER" id="PTHR37299">
    <property type="entry name" value="TRANSCRIPTIONAL REGULATOR-RELATED"/>
    <property type="match status" value="1"/>
</dbReference>
<dbReference type="Gene3D" id="2.40.50.1020">
    <property type="entry name" value="LytTr DNA-binding domain"/>
    <property type="match status" value="1"/>
</dbReference>
<feature type="domain" description="HTH LytTR-type" evidence="4">
    <location>
        <begin position="155"/>
        <end position="243"/>
    </location>
</feature>
<dbReference type="PROSITE" id="PS50930">
    <property type="entry name" value="HTH_LYTTR"/>
    <property type="match status" value="1"/>
</dbReference>
<keyword evidence="1" id="KW-0902">Two-component regulatory system</keyword>
<comment type="caution">
    <text evidence="5">The sequence shown here is derived from an EMBL/GenBank/DDBJ whole genome shotgun (WGS) entry which is preliminary data.</text>
</comment>
<dbReference type="Gene3D" id="3.40.50.2300">
    <property type="match status" value="1"/>
</dbReference>
<evidence type="ECO:0000259" key="3">
    <source>
        <dbReference type="PROSITE" id="PS50110"/>
    </source>
</evidence>
<evidence type="ECO:0000256" key="1">
    <source>
        <dbReference type="ARBA" id="ARBA00023012"/>
    </source>
</evidence>
<dbReference type="GO" id="GO:0003677">
    <property type="term" value="F:DNA binding"/>
    <property type="evidence" value="ECO:0007669"/>
    <property type="project" value="UniProtKB-KW"/>
</dbReference>
<dbReference type="Proteomes" id="UP000198157">
    <property type="component" value="Unassembled WGS sequence"/>
</dbReference>
<dbReference type="RefSeq" id="WP_088432747.1">
    <property type="nucleotide sequence ID" value="NZ_JBLZPU010000014.1"/>
</dbReference>
<sequence length="257" mass="28911">MQLDALIAEDEDLLRQSLVAQLQRLWPELRLVAECEDGASALERLAELKPDLALLDIRMPGITGIEVARALPEISPRTQVVFVTAYDQYAIDAFEQGAIDYLLKPVSDERLLATRERILARMQLGRPDSGMLEQLLQRLGQQPAAASSTPPLAWITASNGRDTQLIMLEDVIYFRADSKYTTVVTEQGESLLRTSLRELLDALDPQRFRQIHRSTIVNMKAVAAVTRDDTGRGQLRLKHRTEVLNVSQPFMSLFRGM</sequence>
<accession>A0A2D0AK32</accession>
<protein>
    <submittedName>
        <fullName evidence="5">DNA-binding response regulator</fullName>
    </submittedName>
</protein>
<dbReference type="PROSITE" id="PS50110">
    <property type="entry name" value="RESPONSE_REGULATORY"/>
    <property type="match status" value="1"/>
</dbReference>
<reference evidence="5 6" key="1">
    <citation type="submission" date="2017-06" db="EMBL/GenBank/DDBJ databases">
        <authorList>
            <person name="Kim H.J."/>
            <person name="Triplett B.A."/>
        </authorList>
    </citation>
    <scope>NUCLEOTIDE SEQUENCE [LARGE SCALE GENOMIC DNA]</scope>
    <source>
        <strain evidence="5 6">13146</strain>
    </source>
</reference>
<dbReference type="OrthoDB" id="236568at2"/>
<dbReference type="EMBL" id="NIVS01000010">
    <property type="protein sequence ID" value="OWQ55714.1"/>
    <property type="molecule type" value="Genomic_DNA"/>
</dbReference>
<dbReference type="SMART" id="SM00448">
    <property type="entry name" value="REC"/>
    <property type="match status" value="1"/>
</dbReference>
<evidence type="ECO:0000313" key="5">
    <source>
        <dbReference type="EMBL" id="OWQ55714.1"/>
    </source>
</evidence>
<dbReference type="AlphaFoldDB" id="A0A2D0AK32"/>
<dbReference type="InterPro" id="IPR007492">
    <property type="entry name" value="LytTR_DNA-bd_dom"/>
</dbReference>
<dbReference type="InterPro" id="IPR001789">
    <property type="entry name" value="Sig_transdc_resp-reg_receiver"/>
</dbReference>
<feature type="domain" description="Response regulatory" evidence="3">
    <location>
        <begin position="4"/>
        <end position="119"/>
    </location>
</feature>
<dbReference type="GO" id="GO:0000156">
    <property type="term" value="F:phosphorelay response regulator activity"/>
    <property type="evidence" value="ECO:0007669"/>
    <property type="project" value="InterPro"/>
</dbReference>
<dbReference type="SMART" id="SM00850">
    <property type="entry name" value="LytTR"/>
    <property type="match status" value="1"/>
</dbReference>
<organism evidence="5 6">
    <name type="scientific">Stenotrophomonas maltophilia</name>
    <name type="common">Pseudomonas maltophilia</name>
    <name type="synonym">Xanthomonas maltophilia</name>
    <dbReference type="NCBI Taxonomy" id="40324"/>
    <lineage>
        <taxon>Bacteria</taxon>
        <taxon>Pseudomonadati</taxon>
        <taxon>Pseudomonadota</taxon>
        <taxon>Gammaproteobacteria</taxon>
        <taxon>Lysobacterales</taxon>
        <taxon>Lysobacteraceae</taxon>
        <taxon>Stenotrophomonas</taxon>
        <taxon>Stenotrophomonas maltophilia group</taxon>
    </lineage>
</organism>
<proteinExistence type="predicted"/>
<dbReference type="Pfam" id="PF04397">
    <property type="entry name" value="LytTR"/>
    <property type="match status" value="1"/>
</dbReference>
<evidence type="ECO:0000256" key="2">
    <source>
        <dbReference type="PROSITE-ProRule" id="PRU00169"/>
    </source>
</evidence>
<evidence type="ECO:0000259" key="4">
    <source>
        <dbReference type="PROSITE" id="PS50930"/>
    </source>
</evidence>
<feature type="modified residue" description="4-aspartylphosphate" evidence="2">
    <location>
        <position position="56"/>
    </location>
</feature>
<dbReference type="PANTHER" id="PTHR37299:SF1">
    <property type="entry name" value="STAGE 0 SPORULATION PROTEIN A HOMOLOG"/>
    <property type="match status" value="1"/>
</dbReference>
<name>A0A2D0AK32_STEMA</name>
<dbReference type="InterPro" id="IPR046947">
    <property type="entry name" value="LytR-like"/>
</dbReference>
<evidence type="ECO:0000313" key="6">
    <source>
        <dbReference type="Proteomes" id="UP000198157"/>
    </source>
</evidence>
<keyword evidence="2" id="KW-0597">Phosphoprotein</keyword>
<gene>
    <name evidence="5" type="ORF">CEE60_04405</name>
</gene>
<dbReference type="Pfam" id="PF00072">
    <property type="entry name" value="Response_reg"/>
    <property type="match status" value="1"/>
</dbReference>